<dbReference type="InterPro" id="IPR005481">
    <property type="entry name" value="BC-like_N"/>
</dbReference>
<dbReference type="SUPFAM" id="SSF52440">
    <property type="entry name" value="PreATP-grasp domain"/>
    <property type="match status" value="1"/>
</dbReference>
<keyword evidence="5" id="KW-0092">Biotin</keyword>
<dbReference type="PROSITE" id="PS00867">
    <property type="entry name" value="CPSASE_2"/>
    <property type="match status" value="1"/>
</dbReference>
<dbReference type="InterPro" id="IPR001882">
    <property type="entry name" value="Biotin_BS"/>
</dbReference>
<dbReference type="InterPro" id="IPR011761">
    <property type="entry name" value="ATP-grasp"/>
</dbReference>
<dbReference type="PANTHER" id="PTHR18866">
    <property type="entry name" value="CARBOXYLASE:PYRUVATE/ACETYL-COA/PROPIONYL-COA CARBOXYLASE"/>
    <property type="match status" value="1"/>
</dbReference>
<evidence type="ECO:0000256" key="4">
    <source>
        <dbReference type="ARBA" id="ARBA00022840"/>
    </source>
</evidence>
<gene>
    <name evidence="10" type="ORF">K4G66_31150</name>
</gene>
<dbReference type="FunFam" id="3.40.50.20:FF:000010">
    <property type="entry name" value="Propionyl-CoA carboxylase subunit alpha"/>
    <property type="match status" value="1"/>
</dbReference>
<dbReference type="PROSITE" id="PS50979">
    <property type="entry name" value="BC"/>
    <property type="match status" value="1"/>
</dbReference>
<dbReference type="FunFam" id="2.40.50.100:FF:000003">
    <property type="entry name" value="Acetyl-CoA carboxylase biotin carboxyl carrier protein"/>
    <property type="match status" value="1"/>
</dbReference>
<dbReference type="PROSITE" id="PS00866">
    <property type="entry name" value="CPSASE_1"/>
    <property type="match status" value="1"/>
</dbReference>
<proteinExistence type="predicted"/>
<dbReference type="Pfam" id="PF00289">
    <property type="entry name" value="Biotin_carb_N"/>
    <property type="match status" value="1"/>
</dbReference>
<evidence type="ECO:0000313" key="10">
    <source>
        <dbReference type="EMBL" id="WKN36825.1"/>
    </source>
</evidence>
<reference evidence="10" key="2">
    <citation type="journal article" date="2024" name="Antonie Van Leeuwenhoek">
        <title>Roseihalotalea indica gen. nov., sp. nov., a halophilic Bacteroidetes from mesopelagic Southwest Indian Ocean with higher carbohydrate metabolic potential.</title>
        <authorList>
            <person name="Chen B."/>
            <person name="Zhang M."/>
            <person name="Lin D."/>
            <person name="Ye J."/>
            <person name="Tang K."/>
        </authorList>
    </citation>
    <scope>NUCLEOTIDE SEQUENCE</scope>
    <source>
        <strain evidence="10">TK19036</strain>
    </source>
</reference>
<keyword evidence="4 6" id="KW-0067">ATP-binding</keyword>
<feature type="domain" description="ATP-grasp" evidence="8">
    <location>
        <begin position="120"/>
        <end position="314"/>
    </location>
</feature>
<dbReference type="InterPro" id="IPR005482">
    <property type="entry name" value="Biotin_COase_C"/>
</dbReference>
<keyword evidence="3 6" id="KW-0547">Nucleotide-binding</keyword>
<dbReference type="Gene3D" id="2.40.50.100">
    <property type="match status" value="1"/>
</dbReference>
<evidence type="ECO:0000259" key="8">
    <source>
        <dbReference type="PROSITE" id="PS50975"/>
    </source>
</evidence>
<dbReference type="SUPFAM" id="SSF56059">
    <property type="entry name" value="Glutathione synthetase ATP-binding domain-like"/>
    <property type="match status" value="1"/>
</dbReference>
<dbReference type="GO" id="GO:0046872">
    <property type="term" value="F:metal ion binding"/>
    <property type="evidence" value="ECO:0007669"/>
    <property type="project" value="InterPro"/>
</dbReference>
<dbReference type="InterPro" id="IPR011054">
    <property type="entry name" value="Rudment_hybrid_motif"/>
</dbReference>
<dbReference type="PROSITE" id="PS50968">
    <property type="entry name" value="BIOTINYL_LIPOYL"/>
    <property type="match status" value="1"/>
</dbReference>
<dbReference type="InterPro" id="IPR011053">
    <property type="entry name" value="Single_hybrid_motif"/>
</dbReference>
<reference evidence="10" key="1">
    <citation type="journal article" date="2023" name="Comput. Struct. Biotechnol. J.">
        <title>Discovery of a novel marine Bacteroidetes with a rich repertoire of carbohydrate-active enzymes.</title>
        <authorList>
            <person name="Chen B."/>
            <person name="Liu G."/>
            <person name="Chen Q."/>
            <person name="Wang H."/>
            <person name="Liu L."/>
            <person name="Tang K."/>
        </authorList>
    </citation>
    <scope>NUCLEOTIDE SEQUENCE</scope>
    <source>
        <strain evidence="10">TK19036</strain>
    </source>
</reference>
<dbReference type="GO" id="GO:0016874">
    <property type="term" value="F:ligase activity"/>
    <property type="evidence" value="ECO:0007669"/>
    <property type="project" value="UniProtKB-KW"/>
</dbReference>
<evidence type="ECO:0000259" key="7">
    <source>
        <dbReference type="PROSITE" id="PS50968"/>
    </source>
</evidence>
<dbReference type="GO" id="GO:0005524">
    <property type="term" value="F:ATP binding"/>
    <property type="evidence" value="ECO:0007669"/>
    <property type="project" value="UniProtKB-UniRule"/>
</dbReference>
<dbReference type="PANTHER" id="PTHR18866:SF33">
    <property type="entry name" value="METHYLCROTONOYL-COA CARBOXYLASE SUBUNIT ALPHA, MITOCHONDRIAL-RELATED"/>
    <property type="match status" value="1"/>
</dbReference>
<evidence type="ECO:0000256" key="5">
    <source>
        <dbReference type="ARBA" id="ARBA00023267"/>
    </source>
</evidence>
<dbReference type="PROSITE" id="PS50975">
    <property type="entry name" value="ATP_GRASP"/>
    <property type="match status" value="1"/>
</dbReference>
<sequence length="657" mass="73526">MFRKLLIANRGEIAVRIIRSAQALGIPTVAIYAQSDQSALHTTLADEAYELSGGDIGQTYLNIEQIISIAQKSGSDAIHPGYGFLSENPALIQACEAAGITFVGPSEEAIRMMGNKLEARSFAKKLGVPVTEGITGSQEEILSQEKDLPYPILVKAAAGGGGKGMRIVRSAKELPEALKSTSREAKAYFGDATVYVEKYLEEPRHIEFQLLGDQHGNLVHLFERECSLQRRYQKIIEEAPSPTLTPALRQRMADAALALGNEIGYYNAGTVEFLVDAEQQFYFLEMNTRVQVEHPITELTTGIDIVAEQLKVAAGQPLSFSQKDISQRGHAIECRVYAEAPRQNFMPSPGPITYYHAPPSVRLDTAITGPSEIQSQYDPMISKMIAYGESRKESIERSVKALEQYVIHGIETNISYLRALLKSEDFVQNTISTKYCDQHTPEIVDRMEQEKQSLDKLPIIVSGLLYNFHSLRNKSSHSVWQEIGFWRHIPAITIRLDEAEEVLLEVEQRGSEHTLYHGDTLYHIHGISVENGVTTFVLNDTQYTCYISAQEDLSLIVSWKTFQFHWQRNDIQAEGRFIREETDEGVSDDRISSPMPGKVIQLNVQEGDTVQRGDTLLIVEAMKMENQIVAPRDATVKEVHISVNEMVDRNSLLILLE</sequence>
<dbReference type="Pfam" id="PF00364">
    <property type="entry name" value="Biotin_lipoyl"/>
    <property type="match status" value="1"/>
</dbReference>
<dbReference type="InterPro" id="IPR005479">
    <property type="entry name" value="CPAse_ATP-bd"/>
</dbReference>
<dbReference type="SMART" id="SM00878">
    <property type="entry name" value="Biotin_carb_C"/>
    <property type="match status" value="1"/>
</dbReference>
<comment type="cofactor">
    <cofactor evidence="1">
        <name>biotin</name>
        <dbReference type="ChEBI" id="CHEBI:57586"/>
    </cofactor>
</comment>
<protein>
    <submittedName>
        <fullName evidence="10">Biotin carboxylase N-terminal domain-containing protein</fullName>
    </submittedName>
</protein>
<dbReference type="InterPro" id="IPR000089">
    <property type="entry name" value="Biotin_lipoyl"/>
</dbReference>
<dbReference type="EMBL" id="CP120682">
    <property type="protein sequence ID" value="WKN36825.1"/>
    <property type="molecule type" value="Genomic_DNA"/>
</dbReference>
<feature type="domain" description="Biotin carboxylation" evidence="9">
    <location>
        <begin position="1"/>
        <end position="441"/>
    </location>
</feature>
<feature type="domain" description="Lipoyl-binding" evidence="7">
    <location>
        <begin position="581"/>
        <end position="657"/>
    </location>
</feature>
<evidence type="ECO:0000256" key="1">
    <source>
        <dbReference type="ARBA" id="ARBA00001953"/>
    </source>
</evidence>
<dbReference type="InterPro" id="IPR011764">
    <property type="entry name" value="Biotin_carboxylation_dom"/>
</dbReference>
<dbReference type="SUPFAM" id="SSF51230">
    <property type="entry name" value="Single hybrid motif"/>
    <property type="match status" value="1"/>
</dbReference>
<dbReference type="SUPFAM" id="SSF51246">
    <property type="entry name" value="Rudiment single hybrid motif"/>
    <property type="match status" value="1"/>
</dbReference>
<evidence type="ECO:0000256" key="6">
    <source>
        <dbReference type="PROSITE-ProRule" id="PRU00409"/>
    </source>
</evidence>
<evidence type="ECO:0000259" key="9">
    <source>
        <dbReference type="PROSITE" id="PS50979"/>
    </source>
</evidence>
<organism evidence="10">
    <name type="scientific">Roseihalotalea indica</name>
    <dbReference type="NCBI Taxonomy" id="2867963"/>
    <lineage>
        <taxon>Bacteria</taxon>
        <taxon>Pseudomonadati</taxon>
        <taxon>Bacteroidota</taxon>
        <taxon>Cytophagia</taxon>
        <taxon>Cytophagales</taxon>
        <taxon>Catalimonadaceae</taxon>
        <taxon>Roseihalotalea</taxon>
    </lineage>
</organism>
<evidence type="ECO:0000256" key="2">
    <source>
        <dbReference type="ARBA" id="ARBA00022598"/>
    </source>
</evidence>
<accession>A0AA49GQD9</accession>
<evidence type="ECO:0000256" key="3">
    <source>
        <dbReference type="ARBA" id="ARBA00022741"/>
    </source>
</evidence>
<dbReference type="InterPro" id="IPR016185">
    <property type="entry name" value="PreATP-grasp_dom_sf"/>
</dbReference>
<dbReference type="Gene3D" id="3.30.470.20">
    <property type="entry name" value="ATP-grasp fold, B domain"/>
    <property type="match status" value="1"/>
</dbReference>
<dbReference type="InterPro" id="IPR050856">
    <property type="entry name" value="Biotin_carboxylase_complex"/>
</dbReference>
<dbReference type="CDD" id="cd06850">
    <property type="entry name" value="biotinyl_domain"/>
    <property type="match status" value="1"/>
</dbReference>
<dbReference type="Pfam" id="PF02786">
    <property type="entry name" value="CPSase_L_D2"/>
    <property type="match status" value="1"/>
</dbReference>
<name>A0AA49GQD9_9BACT</name>
<dbReference type="PROSITE" id="PS00188">
    <property type="entry name" value="BIOTIN"/>
    <property type="match status" value="1"/>
</dbReference>
<keyword evidence="2" id="KW-0436">Ligase</keyword>
<dbReference type="Pfam" id="PF02785">
    <property type="entry name" value="Biotin_carb_C"/>
    <property type="match status" value="1"/>
</dbReference>
<dbReference type="FunFam" id="3.30.1490.20:FF:000003">
    <property type="entry name" value="acetyl-CoA carboxylase isoform X1"/>
    <property type="match status" value="1"/>
</dbReference>
<dbReference type="AlphaFoldDB" id="A0AA49GQD9"/>